<dbReference type="Pfam" id="PF00621">
    <property type="entry name" value="RhoGEF"/>
    <property type="match status" value="1"/>
</dbReference>
<proteinExistence type="predicted"/>
<feature type="domain" description="DH" evidence="1">
    <location>
        <begin position="1"/>
        <end position="53"/>
    </location>
</feature>
<dbReference type="SUPFAM" id="SSF48065">
    <property type="entry name" value="DBL homology domain (DH-domain)"/>
    <property type="match status" value="1"/>
</dbReference>
<dbReference type="EMBL" id="UZAN01053596">
    <property type="protein sequence ID" value="VDP90052.1"/>
    <property type="molecule type" value="Genomic_DNA"/>
</dbReference>
<dbReference type="InterPro" id="IPR001331">
    <property type="entry name" value="GDS_CDC24_CS"/>
</dbReference>
<evidence type="ECO:0000259" key="1">
    <source>
        <dbReference type="PROSITE" id="PS50010"/>
    </source>
</evidence>
<dbReference type="GO" id="GO:0035556">
    <property type="term" value="P:intracellular signal transduction"/>
    <property type="evidence" value="ECO:0007669"/>
    <property type="project" value="InterPro"/>
</dbReference>
<dbReference type="PANTHER" id="PTHR45818:SF3">
    <property type="entry name" value="PROTEIN VAV"/>
    <property type="match status" value="1"/>
</dbReference>
<sequence>MTELLTVPIQRVLKYHLLLEQLCKLTPVEHPERPGLIKAHEAMKELAQSINEVKRDLDTISAIDQIQSSLLHPEVFRFASVGAAVRSSGSTVSHTRTHAVRPCEYL</sequence>
<gene>
    <name evidence="2" type="ORF">ECPE_LOCUS12780</name>
</gene>
<dbReference type="PROSITE" id="PS50010">
    <property type="entry name" value="DH_2"/>
    <property type="match status" value="1"/>
</dbReference>
<evidence type="ECO:0000313" key="2">
    <source>
        <dbReference type="EMBL" id="VDP90052.1"/>
    </source>
</evidence>
<protein>
    <recommendedName>
        <fullName evidence="1">DH domain-containing protein</fullName>
    </recommendedName>
</protein>
<name>A0A3P8GM05_9TREM</name>
<dbReference type="InterPro" id="IPR000219">
    <property type="entry name" value="DH_dom"/>
</dbReference>
<keyword evidence="3" id="KW-1185">Reference proteome</keyword>
<dbReference type="OrthoDB" id="2015333at2759"/>
<organism evidence="2 3">
    <name type="scientific">Echinostoma caproni</name>
    <dbReference type="NCBI Taxonomy" id="27848"/>
    <lineage>
        <taxon>Eukaryota</taxon>
        <taxon>Metazoa</taxon>
        <taxon>Spiralia</taxon>
        <taxon>Lophotrochozoa</taxon>
        <taxon>Platyhelminthes</taxon>
        <taxon>Trematoda</taxon>
        <taxon>Digenea</taxon>
        <taxon>Plagiorchiida</taxon>
        <taxon>Echinostomata</taxon>
        <taxon>Echinostomatoidea</taxon>
        <taxon>Echinostomatidae</taxon>
        <taxon>Echinostoma</taxon>
    </lineage>
</organism>
<dbReference type="GO" id="GO:0016477">
    <property type="term" value="P:cell migration"/>
    <property type="evidence" value="ECO:0007669"/>
    <property type="project" value="TreeGrafter"/>
</dbReference>
<reference evidence="2 3" key="1">
    <citation type="submission" date="2018-11" db="EMBL/GenBank/DDBJ databases">
        <authorList>
            <consortium name="Pathogen Informatics"/>
        </authorList>
    </citation>
    <scope>NUCLEOTIDE SEQUENCE [LARGE SCALE GENOMIC DNA]</scope>
    <source>
        <strain evidence="2 3">Egypt</strain>
    </source>
</reference>
<dbReference type="PROSITE" id="PS00741">
    <property type="entry name" value="DH_1"/>
    <property type="match status" value="1"/>
</dbReference>
<dbReference type="GO" id="GO:0005085">
    <property type="term" value="F:guanyl-nucleotide exchange factor activity"/>
    <property type="evidence" value="ECO:0007669"/>
    <property type="project" value="InterPro"/>
</dbReference>
<dbReference type="AlphaFoldDB" id="A0A3P8GM05"/>
<evidence type="ECO:0000313" key="3">
    <source>
        <dbReference type="Proteomes" id="UP000272942"/>
    </source>
</evidence>
<dbReference type="Gene3D" id="1.20.900.10">
    <property type="entry name" value="Dbl homology (DH) domain"/>
    <property type="match status" value="1"/>
</dbReference>
<dbReference type="PANTHER" id="PTHR45818">
    <property type="entry name" value="PROTEIN VAV"/>
    <property type="match status" value="1"/>
</dbReference>
<accession>A0A3P8GM05</accession>
<dbReference type="GO" id="GO:0005737">
    <property type="term" value="C:cytoplasm"/>
    <property type="evidence" value="ECO:0007669"/>
    <property type="project" value="TreeGrafter"/>
</dbReference>
<dbReference type="InterPro" id="IPR035899">
    <property type="entry name" value="DBL_dom_sf"/>
</dbReference>
<dbReference type="Proteomes" id="UP000272942">
    <property type="component" value="Unassembled WGS sequence"/>
</dbReference>